<dbReference type="RefSeq" id="WP_037232113.1">
    <property type="nucleotide sequence ID" value="NZ_BAWF01000022.1"/>
</dbReference>
<dbReference type="PANTHER" id="PTHR34846">
    <property type="entry name" value="4-CARBOXYMUCONOLACTONE DECARBOXYLASE FAMILY PROTEIN (AFU_ORTHOLOGUE AFUA_6G11590)"/>
    <property type="match status" value="1"/>
</dbReference>
<keyword evidence="2" id="KW-1185">Reference proteome</keyword>
<protein>
    <recommendedName>
        <fullName evidence="3">Carboxymuconolactone decarboxylase-like domain-containing protein</fullName>
    </recommendedName>
</protein>
<evidence type="ECO:0000313" key="2">
    <source>
        <dbReference type="Proteomes" id="UP000019491"/>
    </source>
</evidence>
<dbReference type="EMBL" id="BAWF01000022">
    <property type="protein sequence ID" value="GAF45538.1"/>
    <property type="molecule type" value="Genomic_DNA"/>
</dbReference>
<accession>X0PRM9</accession>
<sequence>MARVPKVLGPRTVEEERCFEAANELPAILDLWMANSPELVEAHSEVRKYLATRLPMPHSFRELANVVIAVEMGSSALLHRHGRTAVHQSEARQEAIDAVRVQRYDRLTEEERVYAQFVREVVLGSVADESVDALRERIGDRGVVEYTFLITTNIAWVRFAQALGIESDDREGLLDEYFQAIEARQPLFGTRVQKSSPEQY</sequence>
<evidence type="ECO:0000313" key="1">
    <source>
        <dbReference type="EMBL" id="GAF45538.1"/>
    </source>
</evidence>
<dbReference type="SUPFAM" id="SSF69118">
    <property type="entry name" value="AhpD-like"/>
    <property type="match status" value="1"/>
</dbReference>
<gene>
    <name evidence="1" type="ORF">RW1_022_01180</name>
</gene>
<proteinExistence type="predicted"/>
<dbReference type="Gene3D" id="1.20.1290.10">
    <property type="entry name" value="AhpD-like"/>
    <property type="match status" value="1"/>
</dbReference>
<dbReference type="Proteomes" id="UP000019491">
    <property type="component" value="Unassembled WGS sequence"/>
</dbReference>
<comment type="caution">
    <text evidence="1">The sequence shown here is derived from an EMBL/GenBank/DDBJ whole genome shotgun (WGS) entry which is preliminary data.</text>
</comment>
<dbReference type="AlphaFoldDB" id="X0PRM9"/>
<dbReference type="InterPro" id="IPR029032">
    <property type="entry name" value="AhpD-like"/>
</dbReference>
<evidence type="ECO:0008006" key="3">
    <source>
        <dbReference type="Google" id="ProtNLM"/>
    </source>
</evidence>
<organism evidence="1 2">
    <name type="scientific">Rhodococcus wratislaviensis NBRC 100605</name>
    <dbReference type="NCBI Taxonomy" id="1219028"/>
    <lineage>
        <taxon>Bacteria</taxon>
        <taxon>Bacillati</taxon>
        <taxon>Actinomycetota</taxon>
        <taxon>Actinomycetes</taxon>
        <taxon>Mycobacteriales</taxon>
        <taxon>Nocardiaceae</taxon>
        <taxon>Rhodococcus</taxon>
    </lineage>
</organism>
<reference evidence="1 2" key="1">
    <citation type="submission" date="2014-02" db="EMBL/GenBank/DDBJ databases">
        <title>Whole genome shotgun sequence of Rhodococcus wratislaviensis NBRC 100605.</title>
        <authorList>
            <person name="Hosoyama A."/>
            <person name="Tsuchikane K."/>
            <person name="Yoshida I."/>
            <person name="Ohji S."/>
            <person name="Ichikawa N."/>
            <person name="Yamazoe A."/>
            <person name="Fujita N."/>
        </authorList>
    </citation>
    <scope>NUCLEOTIDE SEQUENCE [LARGE SCALE GENOMIC DNA]</scope>
    <source>
        <strain evidence="1 2">NBRC 100605</strain>
    </source>
</reference>
<name>X0PRM9_RHOWR</name>
<dbReference type="PANTHER" id="PTHR34846:SF10">
    <property type="entry name" value="CYTOPLASMIC PROTEIN"/>
    <property type="match status" value="1"/>
</dbReference>